<feature type="transmembrane region" description="Helical" evidence="1">
    <location>
        <begin position="99"/>
        <end position="123"/>
    </location>
</feature>
<keyword evidence="1" id="KW-1133">Transmembrane helix</keyword>
<keyword evidence="1" id="KW-0472">Membrane</keyword>
<sequence>MTGQMIYEFLDPWMIWAFRLNGNAYVGFAIGLAWVCLAATVIGELCMAGVYFLNKKHFATINRDMVDHHNLSVRALGAKDKTAWKACNSIANDAFGKNFFARIALFASSLWVVPFAIGWLFYRFGEVDFAVPFIGSVSPAFIFIPAYILARYGFSLAKPWIPLFRTIRRKVQENEAGEEMMTYVDLLDDEGKRAVLERRPVPEGH</sequence>
<evidence type="ECO:0000256" key="1">
    <source>
        <dbReference type="SAM" id="Phobius"/>
    </source>
</evidence>
<dbReference type="Proteomes" id="UP001061361">
    <property type="component" value="Chromosome"/>
</dbReference>
<accession>A0ABN6RU02</accession>
<reference evidence="2" key="1">
    <citation type="submission" date="2022-08" db="EMBL/GenBank/DDBJ databases">
        <title>Genome Sequence of the sulphate-reducing bacterium, Pseudodesulfovibrio portus JCM14722.</title>
        <authorList>
            <person name="Kondo R."/>
            <person name="Kataoka T."/>
        </authorList>
    </citation>
    <scope>NUCLEOTIDE SEQUENCE</scope>
    <source>
        <strain evidence="2">JCM 14722</strain>
    </source>
</reference>
<proteinExistence type="predicted"/>
<protein>
    <submittedName>
        <fullName evidence="2">Uncharacterized protein</fullName>
    </submittedName>
</protein>
<keyword evidence="1" id="KW-0812">Transmembrane</keyword>
<feature type="transmembrane region" description="Helical" evidence="1">
    <location>
        <begin position="24"/>
        <end position="53"/>
    </location>
</feature>
<evidence type="ECO:0000313" key="3">
    <source>
        <dbReference type="Proteomes" id="UP001061361"/>
    </source>
</evidence>
<evidence type="ECO:0000313" key="2">
    <source>
        <dbReference type="EMBL" id="BDQ33452.1"/>
    </source>
</evidence>
<dbReference type="EMBL" id="AP026708">
    <property type="protein sequence ID" value="BDQ33452.1"/>
    <property type="molecule type" value="Genomic_DNA"/>
</dbReference>
<dbReference type="RefSeq" id="WP_264983507.1">
    <property type="nucleotide sequence ID" value="NZ_AP026708.1"/>
</dbReference>
<feature type="transmembrane region" description="Helical" evidence="1">
    <location>
        <begin position="129"/>
        <end position="150"/>
    </location>
</feature>
<name>A0ABN6RU02_9BACT</name>
<gene>
    <name evidence="2" type="ORF">JCM14722_09940</name>
</gene>
<organism evidence="2 3">
    <name type="scientific">Pseudodesulfovibrio portus</name>
    <dbReference type="NCBI Taxonomy" id="231439"/>
    <lineage>
        <taxon>Bacteria</taxon>
        <taxon>Pseudomonadati</taxon>
        <taxon>Thermodesulfobacteriota</taxon>
        <taxon>Desulfovibrionia</taxon>
        <taxon>Desulfovibrionales</taxon>
        <taxon>Desulfovibrionaceae</taxon>
    </lineage>
</organism>
<keyword evidence="3" id="KW-1185">Reference proteome</keyword>